<evidence type="ECO:0000256" key="16">
    <source>
        <dbReference type="ARBA" id="ARBA00023065"/>
    </source>
</evidence>
<evidence type="ECO:0000256" key="4">
    <source>
        <dbReference type="ARBA" id="ARBA00005675"/>
    </source>
</evidence>
<keyword evidence="7 19" id="KW-0109">Calcium transport</keyword>
<evidence type="ECO:0000313" key="22">
    <source>
        <dbReference type="RefSeq" id="XP_038860989.1"/>
    </source>
</evidence>
<evidence type="ECO:0000256" key="13">
    <source>
        <dbReference type="ARBA" id="ARBA00022951"/>
    </source>
</evidence>
<evidence type="ECO:0000256" key="3">
    <source>
        <dbReference type="ARBA" id="ARBA00004477"/>
    </source>
</evidence>
<dbReference type="InterPro" id="IPR018303">
    <property type="entry name" value="ATPase_P-typ_P_site"/>
</dbReference>
<feature type="domain" description="Cation-transporting P-type ATPase N-terminal" evidence="20">
    <location>
        <begin position="3"/>
        <end position="77"/>
    </location>
</feature>
<evidence type="ECO:0000313" key="21">
    <source>
        <dbReference type="Proteomes" id="UP000808372"/>
    </source>
</evidence>
<feature type="transmembrane region" description="Helical" evidence="19">
    <location>
        <begin position="60"/>
        <end position="78"/>
    </location>
</feature>
<dbReference type="NCBIfam" id="TIGR01116">
    <property type="entry name" value="ATPase-IIA1_Ca"/>
    <property type="match status" value="1"/>
</dbReference>
<dbReference type="InterPro" id="IPR023298">
    <property type="entry name" value="ATPase_P-typ_TM_dom_sf"/>
</dbReference>
<dbReference type="SUPFAM" id="SSF56784">
    <property type="entry name" value="HAD-like"/>
    <property type="match status" value="1"/>
</dbReference>
<evidence type="ECO:0000259" key="20">
    <source>
        <dbReference type="SMART" id="SM00831"/>
    </source>
</evidence>
<comment type="similarity">
    <text evidence="4 19">Belongs to the cation transport ATPase (P-type) (TC 3.A.3) family. Type IIA subfamily.</text>
</comment>
<dbReference type="SFLD" id="SFLDF00027">
    <property type="entry name" value="p-type_atpase"/>
    <property type="match status" value="1"/>
</dbReference>
<dbReference type="GeneID" id="120056831"/>
<dbReference type="InterPro" id="IPR044492">
    <property type="entry name" value="P_typ_ATPase_HD_dom"/>
</dbReference>
<keyword evidence="14" id="KW-1278">Translocase</keyword>
<evidence type="ECO:0000256" key="17">
    <source>
        <dbReference type="ARBA" id="ARBA00023136"/>
    </source>
</evidence>
<dbReference type="Gene3D" id="3.40.1110.10">
    <property type="entry name" value="Calcium-transporting ATPase, cytoplasmic domain N"/>
    <property type="match status" value="1"/>
</dbReference>
<dbReference type="SUPFAM" id="SSF81653">
    <property type="entry name" value="Calcium ATPase, transduction domain A"/>
    <property type="match status" value="1"/>
</dbReference>
<keyword evidence="17 19" id="KW-0472">Membrane</keyword>
<dbReference type="Proteomes" id="UP000808372">
    <property type="component" value="Chromosome 12"/>
</dbReference>
<dbReference type="NCBIfam" id="TIGR01494">
    <property type="entry name" value="ATPase_P-type"/>
    <property type="match status" value="3"/>
</dbReference>
<evidence type="ECO:0000256" key="9">
    <source>
        <dbReference type="ARBA" id="ARBA00022741"/>
    </source>
</evidence>
<dbReference type="Pfam" id="PF13246">
    <property type="entry name" value="Cation_ATPase"/>
    <property type="match status" value="1"/>
</dbReference>
<dbReference type="PANTHER" id="PTHR42861">
    <property type="entry name" value="CALCIUM-TRANSPORTING ATPASE"/>
    <property type="match status" value="1"/>
</dbReference>
<sequence length="1005" mass="110797">MDSAHTKSASEVLENFSVNENTGLTLEQVKSNFEKYGPNELPAEEGKSLWELVVEQFEDLLVRILLLAACVSFVLALFEEGEETITAFVEPIVILLILIANAVIGVWQERNAENAIEALKEYEPEIAKVYRMNRKAVQRVKAREIVPGDVVEIAVGDKVPADIRITSIKSTTLRVDQSILTGESVSVIKHTDPVPDPRAVNQDKKNMLFSGTNIAAGRAIGIVVSTGVSTEIGKIRNQMAATEQEKTPLQQKLDEFGEQLSKVISLICVAVWIINIGHFSDPVHGGSWMRGAIYYFKIAVALAVAAIPEGLPAVITTCLALGTRRMAKKNAIVRSLPSVETLGCTSVICSDKTGTLTTNQMSVCKMFVVDKVEDSSCAVHEFSITGSTYAPEGQVLKGDKVVQCGDYDGLLELATVCSMCNDSSLDYNEVKGVYEKVGEATETALTTLVEKMNVFKTDMSGLSKVERAGACNSVIRQLMKKEFTLEFSRDRKSMSVYCTPINKPGSGCKMFIKGAPESVMERCQYLRVGTGKVALTMPLREQLTSLIRDWGTGRDTLRCLGMATRDSPPKQQDMDLENSTKFAEYETGLTFVGCVGMLDPPRKEVTGSIQLCAEAGIRVIMITGDNKGTAVAICRRIGIFGEDEDVVGKAYTGREFDDLPIDSQRDAVKRARCFARVEPAHKSKIVGYLQSFDEITAMTGDGVNDAPALKKAEIGIAMGSGTAVAKSASEMVLSDDNFSTIVAAVEEGRAIYNNMKQFIRYLISSNVGEVVCIFLTAILGLPEALIPVQLLWVNLVTDGLPATALGFNPPDLDIMDKPPRNPKEPLISGWLFFRYLAIGGYVGLGTVGAATWWYLFDDEGPHVSFYQLRHFMQCSEDNPMFQGIDCEVFESRFPTTMALSVLVTIEMFNSLNSLSENQSMIRMPPWVNFWLLGAIVLSMSLHFLILYVEPLPLIFQVTPLTWCQWIVVLKISFPVILLDEALKYISRNHLDDNDDKKYRNRQLKY</sequence>
<keyword evidence="11 19" id="KW-0067">ATP-binding</keyword>
<dbReference type="InterPro" id="IPR059000">
    <property type="entry name" value="ATPase_P-type_domA"/>
</dbReference>
<keyword evidence="6" id="KW-0597">Phosphoprotein</keyword>
<dbReference type="GO" id="GO:0005524">
    <property type="term" value="F:ATP binding"/>
    <property type="evidence" value="ECO:0007669"/>
    <property type="project" value="UniProtKB-KW"/>
</dbReference>
<comment type="function">
    <text evidence="19">Catalyzes the hydrolysis of ATP coupled with the transport of calcium.</text>
</comment>
<evidence type="ECO:0000256" key="1">
    <source>
        <dbReference type="ARBA" id="ARBA00001946"/>
    </source>
</evidence>
<evidence type="ECO:0000256" key="18">
    <source>
        <dbReference type="ARBA" id="ARBA00047282"/>
    </source>
</evidence>
<keyword evidence="8 19" id="KW-0812">Transmembrane</keyword>
<keyword evidence="21" id="KW-1185">Reference proteome</keyword>
<evidence type="ECO:0000256" key="6">
    <source>
        <dbReference type="ARBA" id="ARBA00022553"/>
    </source>
</evidence>
<dbReference type="Pfam" id="PF00122">
    <property type="entry name" value="E1-E2_ATPase"/>
    <property type="match status" value="1"/>
</dbReference>
<comment type="cofactor">
    <cofactor evidence="1">
        <name>Mg(2+)</name>
        <dbReference type="ChEBI" id="CHEBI:18420"/>
    </cofactor>
</comment>
<dbReference type="FunFam" id="1.20.1110.10:FF:000065">
    <property type="entry name" value="Sarcoplasmic/endoplasmic reticulum calcium ATPase 1"/>
    <property type="match status" value="3"/>
</dbReference>
<evidence type="ECO:0000256" key="10">
    <source>
        <dbReference type="ARBA" id="ARBA00022837"/>
    </source>
</evidence>
<dbReference type="InterPro" id="IPR005782">
    <property type="entry name" value="P-type_ATPase_IIA"/>
</dbReference>
<proteinExistence type="inferred from homology"/>
<gene>
    <name evidence="22" type="primary">LOC120056831</name>
</gene>
<comment type="catalytic activity">
    <reaction evidence="18">
        <text>Ca(2+)(in) + ATP + H2O = Ca(2+)(out) + ADP + phosphate + H(+)</text>
        <dbReference type="Rhea" id="RHEA:18105"/>
        <dbReference type="ChEBI" id="CHEBI:15377"/>
        <dbReference type="ChEBI" id="CHEBI:15378"/>
        <dbReference type="ChEBI" id="CHEBI:29108"/>
        <dbReference type="ChEBI" id="CHEBI:30616"/>
        <dbReference type="ChEBI" id="CHEBI:43474"/>
        <dbReference type="ChEBI" id="CHEBI:456216"/>
        <dbReference type="EC" id="7.2.2.10"/>
    </reaction>
    <physiologicalReaction direction="left-to-right" evidence="18">
        <dbReference type="Rhea" id="RHEA:18106"/>
    </physiologicalReaction>
</comment>
<dbReference type="FunFam" id="2.70.150.10:FF:000160">
    <property type="entry name" value="Sarcoplasmic/endoplasmic reticulum calcium ATPase 1"/>
    <property type="match status" value="1"/>
</dbReference>
<evidence type="ECO:0000256" key="7">
    <source>
        <dbReference type="ARBA" id="ARBA00022568"/>
    </source>
</evidence>
<dbReference type="GO" id="GO:0016887">
    <property type="term" value="F:ATP hydrolysis activity"/>
    <property type="evidence" value="ECO:0007669"/>
    <property type="project" value="InterPro"/>
</dbReference>
<evidence type="ECO:0000256" key="12">
    <source>
        <dbReference type="ARBA" id="ARBA00022842"/>
    </source>
</evidence>
<dbReference type="GO" id="GO:0005388">
    <property type="term" value="F:P-type calcium transporter activity"/>
    <property type="evidence" value="ECO:0007669"/>
    <property type="project" value="UniProtKB-EC"/>
</dbReference>
<keyword evidence="5 19" id="KW-0813">Transport</keyword>
<evidence type="ECO:0000256" key="19">
    <source>
        <dbReference type="RuleBase" id="RU361146"/>
    </source>
</evidence>
<keyword evidence="12" id="KW-0460">Magnesium</keyword>
<feature type="transmembrane region" description="Helical" evidence="19">
    <location>
        <begin position="831"/>
        <end position="855"/>
    </location>
</feature>
<dbReference type="KEGG" id="snh:120056831"/>
<feature type="transmembrane region" description="Helical" evidence="19">
    <location>
        <begin position="84"/>
        <end position="107"/>
    </location>
</feature>
<comment type="subcellular location">
    <subcellularLocation>
        <location evidence="3">Endoplasmic reticulum membrane</location>
        <topology evidence="3">Multi-pass membrane protein</topology>
    </subcellularLocation>
    <subcellularLocation>
        <location evidence="19">Membrane</location>
        <topology evidence="19">Multi-pass membrane protein</topology>
    </subcellularLocation>
    <subcellularLocation>
        <location evidence="2">Sarcoplasmic reticulum membrane</location>
        <topology evidence="2">Multi-pass membrane protein</topology>
    </subcellularLocation>
</comment>
<dbReference type="Pfam" id="PF00690">
    <property type="entry name" value="Cation_ATPase_N"/>
    <property type="match status" value="1"/>
</dbReference>
<comment type="caution">
    <text evidence="19">Lacks conserved residue(s) required for the propagation of feature annotation.</text>
</comment>
<dbReference type="CDD" id="cd02083">
    <property type="entry name" value="P-type_ATPase_SERCA"/>
    <property type="match status" value="1"/>
</dbReference>
<evidence type="ECO:0000256" key="11">
    <source>
        <dbReference type="ARBA" id="ARBA00022840"/>
    </source>
</evidence>
<dbReference type="SUPFAM" id="SSF81665">
    <property type="entry name" value="Calcium ATPase, transmembrane domain M"/>
    <property type="match status" value="1"/>
</dbReference>
<evidence type="ECO:0000256" key="8">
    <source>
        <dbReference type="ARBA" id="ARBA00022692"/>
    </source>
</evidence>
<dbReference type="FunFam" id="3.40.1110.10:FF:000003">
    <property type="entry name" value="Calcium-transporting ATPase"/>
    <property type="match status" value="1"/>
</dbReference>
<dbReference type="SFLD" id="SFLDG00002">
    <property type="entry name" value="C1.7:_P-type_atpase_like"/>
    <property type="match status" value="1"/>
</dbReference>
<name>A0A8U1C3P5_SALNM</name>
<dbReference type="PRINTS" id="PR00119">
    <property type="entry name" value="CATATPASE"/>
</dbReference>
<feature type="transmembrane region" description="Helical" evidence="19">
    <location>
        <begin position="260"/>
        <end position="280"/>
    </location>
</feature>
<feature type="transmembrane region" description="Helical" evidence="19">
    <location>
        <begin position="292"/>
        <end position="321"/>
    </location>
</feature>
<dbReference type="SUPFAM" id="SSF81660">
    <property type="entry name" value="Metal cation-transporting ATPase, ATP-binding domain N"/>
    <property type="match status" value="1"/>
</dbReference>
<dbReference type="GO" id="GO:0033017">
    <property type="term" value="C:sarcoplasmic reticulum membrane"/>
    <property type="evidence" value="ECO:0007669"/>
    <property type="project" value="UniProtKB-SubCell"/>
</dbReference>
<dbReference type="EC" id="7.2.2.10" evidence="19"/>
<evidence type="ECO:0000256" key="15">
    <source>
        <dbReference type="ARBA" id="ARBA00022989"/>
    </source>
</evidence>
<feature type="transmembrane region" description="Helical" evidence="19">
    <location>
        <begin position="926"/>
        <end position="947"/>
    </location>
</feature>
<dbReference type="Pfam" id="PF08282">
    <property type="entry name" value="Hydrolase_3"/>
    <property type="match status" value="1"/>
</dbReference>
<dbReference type="InterPro" id="IPR036412">
    <property type="entry name" value="HAD-like_sf"/>
</dbReference>
<dbReference type="InterPro" id="IPR023299">
    <property type="entry name" value="ATPase_P-typ_cyto_dom_N"/>
</dbReference>
<dbReference type="AlphaFoldDB" id="A0A8U1C3P5"/>
<accession>A0A8U1C3P5</accession>
<keyword evidence="13" id="KW-0703">Sarcoplasmic reticulum</keyword>
<dbReference type="PROSITE" id="PS00154">
    <property type="entry name" value="ATPASE_E1_E2"/>
    <property type="match status" value="1"/>
</dbReference>
<evidence type="ECO:0000256" key="2">
    <source>
        <dbReference type="ARBA" id="ARBA00004326"/>
    </source>
</evidence>
<organism evidence="21 22">
    <name type="scientific">Salvelinus namaycush</name>
    <name type="common">Lake trout</name>
    <name type="synonym">Salmo namaycush</name>
    <dbReference type="NCBI Taxonomy" id="8040"/>
    <lineage>
        <taxon>Eukaryota</taxon>
        <taxon>Metazoa</taxon>
        <taxon>Chordata</taxon>
        <taxon>Craniata</taxon>
        <taxon>Vertebrata</taxon>
        <taxon>Euteleostomi</taxon>
        <taxon>Actinopterygii</taxon>
        <taxon>Neopterygii</taxon>
        <taxon>Teleostei</taxon>
        <taxon>Protacanthopterygii</taxon>
        <taxon>Salmoniformes</taxon>
        <taxon>Salmonidae</taxon>
        <taxon>Salmoninae</taxon>
        <taxon>Salvelinus</taxon>
    </lineage>
</organism>
<dbReference type="Pfam" id="PF00689">
    <property type="entry name" value="Cation_ATPase_C"/>
    <property type="match status" value="1"/>
</dbReference>
<keyword evidence="16 19" id="KW-0406">Ion transport</keyword>
<dbReference type="InterPro" id="IPR004014">
    <property type="entry name" value="ATPase_P-typ_cation-transptr_N"/>
</dbReference>
<dbReference type="SMART" id="SM00831">
    <property type="entry name" value="Cation_ATPase_N"/>
    <property type="match status" value="1"/>
</dbReference>
<evidence type="ECO:0000256" key="14">
    <source>
        <dbReference type="ARBA" id="ARBA00022967"/>
    </source>
</evidence>
<dbReference type="FunFam" id="3.40.50.1000:FF:000005">
    <property type="entry name" value="Calcium-transporting ATPase 1"/>
    <property type="match status" value="1"/>
</dbReference>
<dbReference type="InterPro" id="IPR008250">
    <property type="entry name" value="ATPase_P-typ_transduc_dom_A_sf"/>
</dbReference>
<dbReference type="Gene3D" id="1.20.1110.10">
    <property type="entry name" value="Calcium-transporting ATPase, transmembrane domain"/>
    <property type="match status" value="1"/>
</dbReference>
<protein>
    <recommendedName>
        <fullName evidence="19">Calcium-transporting ATPase</fullName>
        <ecNumber evidence="19">7.2.2.10</ecNumber>
    </recommendedName>
</protein>
<keyword evidence="10 19" id="KW-0106">Calcium</keyword>
<reference evidence="22" key="1">
    <citation type="submission" date="2025-08" db="UniProtKB">
        <authorList>
            <consortium name="RefSeq"/>
        </authorList>
    </citation>
    <scope>IDENTIFICATION</scope>
    <source>
        <tissue evidence="22">White muscle</tissue>
    </source>
</reference>
<keyword evidence="9 19" id="KW-0547">Nucleotide-binding</keyword>
<dbReference type="InterPro" id="IPR006068">
    <property type="entry name" value="ATPase_P-typ_cation-transptr_C"/>
</dbReference>
<dbReference type="RefSeq" id="XP_038860989.1">
    <property type="nucleotide sequence ID" value="XM_039005061.1"/>
</dbReference>
<dbReference type="InterPro" id="IPR001757">
    <property type="entry name" value="P_typ_ATPase"/>
</dbReference>
<dbReference type="Gene3D" id="3.40.50.1000">
    <property type="entry name" value="HAD superfamily/HAD-like"/>
    <property type="match status" value="1"/>
</dbReference>
<feature type="transmembrane region" description="Helical" evidence="19">
    <location>
        <begin position="953"/>
        <end position="978"/>
    </location>
</feature>
<keyword evidence="15 19" id="KW-1133">Transmembrane helix</keyword>
<evidence type="ECO:0000256" key="5">
    <source>
        <dbReference type="ARBA" id="ARBA00022448"/>
    </source>
</evidence>
<dbReference type="InterPro" id="IPR023214">
    <property type="entry name" value="HAD_sf"/>
</dbReference>
<feature type="transmembrane region" description="Helical" evidence="19">
    <location>
        <begin position="758"/>
        <end position="779"/>
    </location>
</feature>
<dbReference type="Gene3D" id="2.70.150.10">
    <property type="entry name" value="Calcium-transporting ATPase, cytoplasmic transduction domain A"/>
    <property type="match status" value="1"/>
</dbReference>
<dbReference type="SFLD" id="SFLDS00003">
    <property type="entry name" value="Haloacid_Dehalogenase"/>
    <property type="match status" value="1"/>
</dbReference>